<gene>
    <name evidence="2" type="ORF">Q757_04270</name>
</gene>
<dbReference type="InterPro" id="IPR054307">
    <property type="entry name" value="I-HmuI_NUMOD-like"/>
</dbReference>
<dbReference type="InterPro" id="IPR003647">
    <property type="entry name" value="Intron_nuc_1_rpt"/>
</dbReference>
<evidence type="ECO:0000313" key="3">
    <source>
        <dbReference type="Proteomes" id="UP000030023"/>
    </source>
</evidence>
<protein>
    <recommendedName>
        <fullName evidence="1">DNA endonuclease I-HmuI-like NUMOD-like domain-containing protein</fullName>
    </recommendedName>
</protein>
<feature type="domain" description="DNA endonuclease I-HmuI-like NUMOD-like" evidence="1">
    <location>
        <begin position="63"/>
        <end position="100"/>
    </location>
</feature>
<organism evidence="2 3">
    <name type="scientific">Oenococcus alcoholitolerans</name>
    <dbReference type="NCBI Taxonomy" id="931074"/>
    <lineage>
        <taxon>Bacteria</taxon>
        <taxon>Bacillati</taxon>
        <taxon>Bacillota</taxon>
        <taxon>Bacilli</taxon>
        <taxon>Lactobacillales</taxon>
        <taxon>Lactobacillaceae</taxon>
        <taxon>Oenococcus</taxon>
    </lineage>
</organism>
<sequence length="102" mass="11825">MFIDNPDGYQEINHLDEDKLNNCVSNLEWCDRKYNCNYGTRTQRIAKNLSKPIIAINLSTHKKIKFNSVTEASKQLLLFRENISAVLHGRCKQVGGYTFKFI</sequence>
<dbReference type="SMART" id="SM00497">
    <property type="entry name" value="IENR1"/>
    <property type="match status" value="1"/>
</dbReference>
<dbReference type="SUPFAM" id="SSF64496">
    <property type="entry name" value="DNA-binding domain of intron-encoded endonucleases"/>
    <property type="match status" value="1"/>
</dbReference>
<accession>A0ABR4XQZ9</accession>
<dbReference type="InterPro" id="IPR036388">
    <property type="entry name" value="WH-like_DNA-bd_sf"/>
</dbReference>
<dbReference type="Gene3D" id="1.10.10.10">
    <property type="entry name" value="Winged helix-like DNA-binding domain superfamily/Winged helix DNA-binding domain"/>
    <property type="match status" value="1"/>
</dbReference>
<name>A0ABR4XQZ9_9LACO</name>
<proteinExistence type="predicted"/>
<dbReference type="Proteomes" id="UP000030023">
    <property type="component" value="Unassembled WGS sequence"/>
</dbReference>
<dbReference type="EMBL" id="AXCV01000161">
    <property type="protein sequence ID" value="KGO31900.1"/>
    <property type="molecule type" value="Genomic_DNA"/>
</dbReference>
<dbReference type="InterPro" id="IPR044925">
    <property type="entry name" value="His-Me_finger_sf"/>
</dbReference>
<dbReference type="SUPFAM" id="SSF54060">
    <property type="entry name" value="His-Me finger endonucleases"/>
    <property type="match status" value="1"/>
</dbReference>
<dbReference type="Pfam" id="PF22083">
    <property type="entry name" value="I-HmuI_NUMOD-like"/>
    <property type="match status" value="1"/>
</dbReference>
<evidence type="ECO:0000259" key="1">
    <source>
        <dbReference type="Pfam" id="PF22083"/>
    </source>
</evidence>
<comment type="caution">
    <text evidence="2">The sequence shown here is derived from an EMBL/GenBank/DDBJ whole genome shotgun (WGS) entry which is preliminary data.</text>
</comment>
<keyword evidence="3" id="KW-1185">Reference proteome</keyword>
<evidence type="ECO:0000313" key="2">
    <source>
        <dbReference type="EMBL" id="KGO31900.1"/>
    </source>
</evidence>
<dbReference type="Gene3D" id="3.90.75.20">
    <property type="match status" value="1"/>
</dbReference>
<reference evidence="2 3" key="1">
    <citation type="journal article" date="2014" name="Antonie Van Leeuwenhoek">
        <title>Oenococcus alcoholitolerans sp. nov., a lactic acid bacteria isolated from cachaca and ethanol fermentation processes.</title>
        <authorList>
            <person name="Badotti F."/>
            <person name="Moreira A.P."/>
            <person name="Tonon L.A."/>
            <person name="de Lucena B.T."/>
            <person name="Gomes Fde C."/>
            <person name="Kruger R."/>
            <person name="Thompson C.C."/>
            <person name="de Morais M.A.Jr."/>
            <person name="Rosa C.A."/>
            <person name="Thompson F.L."/>
        </authorList>
    </citation>
    <scope>NUCLEOTIDE SEQUENCE [LARGE SCALE GENOMIC DNA]</scope>
    <source>
        <strain evidence="2 3">UFRJ-M7.2.18</strain>
    </source>
</reference>